<organism evidence="2 3">
    <name type="scientific">Streptomyces badius</name>
    <dbReference type="NCBI Taxonomy" id="1941"/>
    <lineage>
        <taxon>Bacteria</taxon>
        <taxon>Bacillati</taxon>
        <taxon>Actinomycetota</taxon>
        <taxon>Actinomycetes</taxon>
        <taxon>Kitasatosporales</taxon>
        <taxon>Streptomycetaceae</taxon>
        <taxon>Streptomyces</taxon>
    </lineage>
</organism>
<evidence type="ECO:0000313" key="3">
    <source>
        <dbReference type="Proteomes" id="UP000659767"/>
    </source>
</evidence>
<feature type="region of interest" description="Disordered" evidence="1">
    <location>
        <begin position="45"/>
        <end position="79"/>
    </location>
</feature>
<keyword evidence="3" id="KW-1185">Reference proteome</keyword>
<dbReference type="Proteomes" id="UP000659767">
    <property type="component" value="Unassembled WGS sequence"/>
</dbReference>
<name>A0ABQ2TL24_STRBA</name>
<protein>
    <submittedName>
        <fullName evidence="2">Uncharacterized protein</fullName>
    </submittedName>
</protein>
<evidence type="ECO:0000256" key="1">
    <source>
        <dbReference type="SAM" id="MobiDB-lite"/>
    </source>
</evidence>
<dbReference type="EMBL" id="BMSZ01000019">
    <property type="protein sequence ID" value="GGS75815.1"/>
    <property type="molecule type" value="Genomic_DNA"/>
</dbReference>
<sequence>MSGAGAWVRMAVGAAEALVAGARRPARAAVKAALAVRRRCDNRDTVILGSSESEGARRRDTPPYGDRQAHQSFAQAGRS</sequence>
<reference evidence="3" key="1">
    <citation type="journal article" date="2019" name="Int. J. Syst. Evol. Microbiol.">
        <title>The Global Catalogue of Microorganisms (GCM) 10K type strain sequencing project: providing services to taxonomists for standard genome sequencing and annotation.</title>
        <authorList>
            <consortium name="The Broad Institute Genomics Platform"/>
            <consortium name="The Broad Institute Genome Sequencing Center for Infectious Disease"/>
            <person name="Wu L."/>
            <person name="Ma J."/>
        </authorList>
    </citation>
    <scope>NUCLEOTIDE SEQUENCE [LARGE SCALE GENOMIC DNA]</scope>
    <source>
        <strain evidence="3">JCM 4350</strain>
    </source>
</reference>
<evidence type="ECO:0000313" key="2">
    <source>
        <dbReference type="EMBL" id="GGS75815.1"/>
    </source>
</evidence>
<accession>A0ABQ2TL24</accession>
<comment type="caution">
    <text evidence="2">The sequence shown here is derived from an EMBL/GenBank/DDBJ whole genome shotgun (WGS) entry which is preliminary data.</text>
</comment>
<proteinExistence type="predicted"/>
<feature type="compositionally biased region" description="Polar residues" evidence="1">
    <location>
        <begin position="70"/>
        <end position="79"/>
    </location>
</feature>
<gene>
    <name evidence="2" type="ORF">GCM10010253_58430</name>
</gene>